<evidence type="ECO:0000313" key="2">
    <source>
        <dbReference type="EMBL" id="SDY93242.1"/>
    </source>
</evidence>
<keyword evidence="1" id="KW-0812">Transmembrane</keyword>
<dbReference type="Proteomes" id="UP000199632">
    <property type="component" value="Unassembled WGS sequence"/>
</dbReference>
<dbReference type="NCBIfam" id="NF038403">
    <property type="entry name" value="perm_prefix_1"/>
    <property type="match status" value="1"/>
</dbReference>
<evidence type="ECO:0000313" key="3">
    <source>
        <dbReference type="Proteomes" id="UP000199632"/>
    </source>
</evidence>
<dbReference type="EMBL" id="FNQB01000001">
    <property type="protein sequence ID" value="SDY93242.1"/>
    <property type="molecule type" value="Genomic_DNA"/>
</dbReference>
<accession>A0A1H3NWG7</accession>
<feature type="transmembrane region" description="Helical" evidence="1">
    <location>
        <begin position="158"/>
        <end position="180"/>
    </location>
</feature>
<keyword evidence="1" id="KW-1133">Transmembrane helix</keyword>
<feature type="transmembrane region" description="Helical" evidence="1">
    <location>
        <begin position="126"/>
        <end position="146"/>
    </location>
</feature>
<gene>
    <name evidence="2" type="ORF">SAMN05421684_2391</name>
</gene>
<reference evidence="3" key="1">
    <citation type="submission" date="2016-10" db="EMBL/GenBank/DDBJ databases">
        <authorList>
            <person name="Varghese N."/>
            <person name="Submissions S."/>
        </authorList>
    </citation>
    <scope>NUCLEOTIDE SEQUENCE [LARGE SCALE GENOMIC DNA]</scope>
    <source>
        <strain evidence="3">DSM 44718</strain>
    </source>
</reference>
<proteinExistence type="predicted"/>
<dbReference type="STRING" id="137265.SAMN05421684_2391"/>
<evidence type="ECO:0000256" key="1">
    <source>
        <dbReference type="SAM" id="Phobius"/>
    </source>
</evidence>
<name>A0A1H3NWG7_9ACTN</name>
<feature type="transmembrane region" description="Helical" evidence="1">
    <location>
        <begin position="186"/>
        <end position="210"/>
    </location>
</feature>
<keyword evidence="1" id="KW-0472">Membrane</keyword>
<sequence>MDHVTAIDSYVRELDRRLHGPRRRKADMIVEVRDGLRDAADAVRAGSPGVSPAEAERQAVEEFGPVPDLAPEFQTELAVTQAWRTAWVFAVALPLVMTVTTLMWRGGGSGVEPGAAYLDLARATDLFLIVASVSFAVALLALHVLARRAASPVGLVRTVGVAALCTVLAMMVSGLFLTMGAPGGGISLWGALVGGLPTLPGYGLLFYLGVRCLRLTRPRRPGAGRPSRRPAPVPSA</sequence>
<dbReference type="AlphaFoldDB" id="A0A1H3NWG7"/>
<feature type="transmembrane region" description="Helical" evidence="1">
    <location>
        <begin position="86"/>
        <end position="106"/>
    </location>
</feature>
<dbReference type="InterPro" id="IPR047928">
    <property type="entry name" value="Perm_prefix_1"/>
</dbReference>
<protein>
    <submittedName>
        <fullName evidence="2">Uncharacterized protein</fullName>
    </submittedName>
</protein>
<keyword evidence="3" id="KW-1185">Reference proteome</keyword>
<organism evidence="2 3">
    <name type="scientific">Asanoa ishikariensis</name>
    <dbReference type="NCBI Taxonomy" id="137265"/>
    <lineage>
        <taxon>Bacteria</taxon>
        <taxon>Bacillati</taxon>
        <taxon>Actinomycetota</taxon>
        <taxon>Actinomycetes</taxon>
        <taxon>Micromonosporales</taxon>
        <taxon>Micromonosporaceae</taxon>
        <taxon>Asanoa</taxon>
    </lineage>
</organism>